<feature type="compositionally biased region" description="Low complexity" evidence="1">
    <location>
        <begin position="55"/>
        <end position="69"/>
    </location>
</feature>
<feature type="region of interest" description="Disordered" evidence="1">
    <location>
        <begin position="510"/>
        <end position="549"/>
    </location>
</feature>
<protein>
    <submittedName>
        <fullName evidence="3">Unnamed protein product</fullName>
    </submittedName>
</protein>
<feature type="domain" description="ZNF598/HEL2 PAH" evidence="2">
    <location>
        <begin position="257"/>
        <end position="328"/>
    </location>
</feature>
<proteinExistence type="predicted"/>
<dbReference type="Proteomes" id="UP001165083">
    <property type="component" value="Unassembled WGS sequence"/>
</dbReference>
<keyword evidence="4" id="KW-1185">Reference proteome</keyword>
<name>A0A9W6TC45_9STRA</name>
<feature type="region of interest" description="Disordered" evidence="1">
    <location>
        <begin position="89"/>
        <end position="116"/>
    </location>
</feature>
<feature type="region of interest" description="Disordered" evidence="1">
    <location>
        <begin position="1"/>
        <end position="20"/>
    </location>
</feature>
<evidence type="ECO:0000256" key="1">
    <source>
        <dbReference type="SAM" id="MobiDB-lite"/>
    </source>
</evidence>
<sequence>MASRPPPPGRLSDDARSASRPSVALRWLNNVAPAPAASKPVRSPVKRWPPPPTVEALPQTPALATPTLARAEEKTKPVSAFQSARAVFEAKQKQAAAPATPPSPPTRRRLASPAPTVPVVLKQHSVESDLSSSSCSTVDCESDRKLEEAQPAPMPSPPIRAAKTMEKEPVAATQVSVKASRCSTNSVAPLPAQGIQTSQSQISAAVVATPTEVKQDQEMRTEIDPFRLLLPVEDVPTLPDEVPCVYDSAAVEMEKNIKKVVRKLLKKNKARLEEFKVNSRLFGTDFMDSHAYLDTLIKYFGSIRALQLVPCLLSVQPDILKGNALLLTAKNYLLRNEEALKQECRSLHVALPAEIIPTGAAPMAIVQGSPHIEAGEVKSLLPDKKAATKSASAATAVSSTPIPKTTKKATAQATVETAVPTHIAINTSKDVSPVVQPSTLVVSPPIVTLASKEPQAINPLTGMTTATKGVVKSVEPVPEPQELVPPVINIAVSGPAQASTPAIAPTAIVKKRTQSDTPSDSKEEFRAENLFGETIMPSPKKKQQEHRKMSALVAPTSPASSTHSFEEAENLFGERLSSSSRSSVGRRKTVTWGETKTVEVPVDRSSPVKTAKKPAPLLFGLATAAAFESDSDESDFSD</sequence>
<evidence type="ECO:0000313" key="3">
    <source>
        <dbReference type="EMBL" id="GMF10559.1"/>
    </source>
</evidence>
<dbReference type="Pfam" id="PF23202">
    <property type="entry name" value="PAH_ZNF598"/>
    <property type="match status" value="1"/>
</dbReference>
<gene>
    <name evidence="3" type="ORF">Plil01_000135300</name>
</gene>
<comment type="caution">
    <text evidence="3">The sequence shown here is derived from an EMBL/GenBank/DDBJ whole genome shotgun (WGS) entry which is preliminary data.</text>
</comment>
<accession>A0A9W6TC45</accession>
<feature type="region of interest" description="Disordered" evidence="1">
    <location>
        <begin position="32"/>
        <end position="77"/>
    </location>
</feature>
<organism evidence="3 4">
    <name type="scientific">Phytophthora lilii</name>
    <dbReference type="NCBI Taxonomy" id="2077276"/>
    <lineage>
        <taxon>Eukaryota</taxon>
        <taxon>Sar</taxon>
        <taxon>Stramenopiles</taxon>
        <taxon>Oomycota</taxon>
        <taxon>Peronosporomycetes</taxon>
        <taxon>Peronosporales</taxon>
        <taxon>Peronosporaceae</taxon>
        <taxon>Phytophthora</taxon>
    </lineage>
</organism>
<dbReference type="EMBL" id="BSXW01000046">
    <property type="protein sequence ID" value="GMF10559.1"/>
    <property type="molecule type" value="Genomic_DNA"/>
</dbReference>
<evidence type="ECO:0000259" key="2">
    <source>
        <dbReference type="Pfam" id="PF23202"/>
    </source>
</evidence>
<evidence type="ECO:0000313" key="4">
    <source>
        <dbReference type="Proteomes" id="UP001165083"/>
    </source>
</evidence>
<dbReference type="AlphaFoldDB" id="A0A9W6TC45"/>
<dbReference type="OrthoDB" id="119579at2759"/>
<feature type="region of interest" description="Disordered" evidence="1">
    <location>
        <begin position="131"/>
        <end position="158"/>
    </location>
</feature>
<reference evidence="3" key="1">
    <citation type="submission" date="2023-04" db="EMBL/GenBank/DDBJ databases">
        <title>Phytophthora lilii NBRC 32176.</title>
        <authorList>
            <person name="Ichikawa N."/>
            <person name="Sato H."/>
            <person name="Tonouchi N."/>
        </authorList>
    </citation>
    <scope>NUCLEOTIDE SEQUENCE</scope>
    <source>
        <strain evidence="3">NBRC 32176</strain>
    </source>
</reference>
<dbReference type="InterPro" id="IPR057634">
    <property type="entry name" value="PAH_ZNF598/HEL2"/>
</dbReference>